<evidence type="ECO:0000313" key="1">
    <source>
        <dbReference type="EMBL" id="KAI3361358.1"/>
    </source>
</evidence>
<feature type="non-terminal residue" evidence="1">
    <location>
        <position position="1"/>
    </location>
</feature>
<keyword evidence="2" id="KW-1185">Reference proteome</keyword>
<reference evidence="1" key="1">
    <citation type="submission" date="2022-04" db="EMBL/GenBank/DDBJ databases">
        <title>Jade perch genome.</title>
        <authorList>
            <person name="Chao B."/>
        </authorList>
    </citation>
    <scope>NUCLEOTIDE SEQUENCE</scope>
    <source>
        <strain evidence="1">CB-2022</strain>
    </source>
</reference>
<dbReference type="Proteomes" id="UP000831701">
    <property type="component" value="Chromosome 16"/>
</dbReference>
<proteinExistence type="predicted"/>
<dbReference type="EMBL" id="CM041546">
    <property type="protein sequence ID" value="KAI3361358.1"/>
    <property type="molecule type" value="Genomic_DNA"/>
</dbReference>
<sequence length="336" mass="37116">LSFLTRPANVTAALKEPAVFRCGVSIASQNLTFNFYGQANYSLNCPNGHVEDIPRALYGSCEMQKEELVAVWTLKGTSYSDNGTRVMCRQSNNTDEPAAYLHVYQSSISKAILIGCTIGGFFGILLVFGLVFSVLRRSQTLQRCFRGKQEEEDMDTIPPAGPRRPTRDQNTPSAFKLGPLSPPGPGRPVECERGAQGVGAQSAQSRTSARRTERFPRLCRRSRTHRVGVVSLVFAEEQNYYHRLRVGGLILAAVLCLIGITILFSGHCRCKFNQDKRRRTGSNAQQMLSDQVLDPEAMDLAVQQVVGLWVSGRQRGREGGAILQAAILLFYVMVQP</sequence>
<name>A0ACB8W3J2_9TELE</name>
<evidence type="ECO:0000313" key="2">
    <source>
        <dbReference type="Proteomes" id="UP000831701"/>
    </source>
</evidence>
<accession>A0ACB8W3J2</accession>
<gene>
    <name evidence="1" type="ORF">L3Q82_013539</name>
</gene>
<comment type="caution">
    <text evidence="1">The sequence shown here is derived from an EMBL/GenBank/DDBJ whole genome shotgun (WGS) entry which is preliminary data.</text>
</comment>
<organism evidence="1 2">
    <name type="scientific">Scortum barcoo</name>
    <name type="common">barcoo grunter</name>
    <dbReference type="NCBI Taxonomy" id="214431"/>
    <lineage>
        <taxon>Eukaryota</taxon>
        <taxon>Metazoa</taxon>
        <taxon>Chordata</taxon>
        <taxon>Craniata</taxon>
        <taxon>Vertebrata</taxon>
        <taxon>Euteleostomi</taxon>
        <taxon>Actinopterygii</taxon>
        <taxon>Neopterygii</taxon>
        <taxon>Teleostei</taxon>
        <taxon>Neoteleostei</taxon>
        <taxon>Acanthomorphata</taxon>
        <taxon>Eupercaria</taxon>
        <taxon>Centrarchiformes</taxon>
        <taxon>Terapontoidei</taxon>
        <taxon>Terapontidae</taxon>
        <taxon>Scortum</taxon>
    </lineage>
</organism>
<protein>
    <submittedName>
        <fullName evidence="1">Uncharacterized protein</fullName>
    </submittedName>
</protein>